<comment type="caution">
    <text evidence="2">The sequence shown here is derived from an EMBL/GenBank/DDBJ whole genome shotgun (WGS) entry which is preliminary data.</text>
</comment>
<feature type="domain" description="F-box" evidence="1">
    <location>
        <begin position="1"/>
        <end position="50"/>
    </location>
</feature>
<evidence type="ECO:0000259" key="1">
    <source>
        <dbReference type="PROSITE" id="PS50181"/>
    </source>
</evidence>
<dbReference type="Gene3D" id="3.80.10.10">
    <property type="entry name" value="Ribonuclease Inhibitor"/>
    <property type="match status" value="1"/>
</dbReference>
<accession>A0AAD5VWU2</accession>
<gene>
    <name evidence="2" type="ORF">NP233_g3631</name>
</gene>
<name>A0AAD5VWU2_9AGAR</name>
<sequence length="504" mass="57715">MTSLRSLPYEILQKVFQNLSEESRNWLRDWRLVSRTFNDLIVPILFAKEIHGPSLSQLSRCLAITSDLKAGVTDVFSSTKHLAVTVDASDDTYLQSFVELWKLMLPKMSNIRSLHWGYLPADCHPDHWVDTFVRDIGTRSTLTDLKLGIAAAPPYSGFSLEPLSNLTTVEIRWSINYDALNGDSDAERRWQGRSTEFISQVSALLERCPTLQSFAFSADYNPHRRALTSITLASLLDRLRTLSTPSRKLRRLVTKEVIVHVDDIRSNLHHLHHLEELVLEADPNPSAFTHFGDICATLQRNDIKIKNLLVGNLQHSGVSQYIASYQGLEKLIVRKLDRTDDSPVVIGGFITSLQNHSKTLKWLEFDVDRLSPWPQGIVAHLQSQAEQYVALQTLRIRLCVTLDDTNTVECQILVRHAMLRFDERLQMFTVMQTELLETAMRLQALCVLECPSIRYKTGSGELEDYIELRRGVNNPSRIYTFMKGIVERFKRAHEPKFVIKLFQN</sequence>
<proteinExistence type="predicted"/>
<dbReference type="EMBL" id="JANIEX010000177">
    <property type="protein sequence ID" value="KAJ3571608.1"/>
    <property type="molecule type" value="Genomic_DNA"/>
</dbReference>
<dbReference type="InterPro" id="IPR032675">
    <property type="entry name" value="LRR_dom_sf"/>
</dbReference>
<evidence type="ECO:0000313" key="2">
    <source>
        <dbReference type="EMBL" id="KAJ3571608.1"/>
    </source>
</evidence>
<dbReference type="PROSITE" id="PS50181">
    <property type="entry name" value="FBOX"/>
    <property type="match status" value="1"/>
</dbReference>
<dbReference type="AlphaFoldDB" id="A0AAD5VWU2"/>
<dbReference type="InterPro" id="IPR001810">
    <property type="entry name" value="F-box_dom"/>
</dbReference>
<organism evidence="2 3">
    <name type="scientific">Leucocoprinus birnbaumii</name>
    <dbReference type="NCBI Taxonomy" id="56174"/>
    <lineage>
        <taxon>Eukaryota</taxon>
        <taxon>Fungi</taxon>
        <taxon>Dikarya</taxon>
        <taxon>Basidiomycota</taxon>
        <taxon>Agaricomycotina</taxon>
        <taxon>Agaricomycetes</taxon>
        <taxon>Agaricomycetidae</taxon>
        <taxon>Agaricales</taxon>
        <taxon>Agaricineae</taxon>
        <taxon>Agaricaceae</taxon>
        <taxon>Leucocoprinus</taxon>
    </lineage>
</organism>
<dbReference type="SUPFAM" id="SSF52047">
    <property type="entry name" value="RNI-like"/>
    <property type="match status" value="1"/>
</dbReference>
<evidence type="ECO:0000313" key="3">
    <source>
        <dbReference type="Proteomes" id="UP001213000"/>
    </source>
</evidence>
<protein>
    <recommendedName>
        <fullName evidence="1">F-box domain-containing protein</fullName>
    </recommendedName>
</protein>
<reference evidence="2" key="1">
    <citation type="submission" date="2022-07" db="EMBL/GenBank/DDBJ databases">
        <title>Genome Sequence of Leucocoprinus birnbaumii.</title>
        <authorList>
            <person name="Buettner E."/>
        </authorList>
    </citation>
    <scope>NUCLEOTIDE SEQUENCE</scope>
    <source>
        <strain evidence="2">VT141</strain>
    </source>
</reference>
<keyword evidence="3" id="KW-1185">Reference proteome</keyword>
<dbReference type="Proteomes" id="UP001213000">
    <property type="component" value="Unassembled WGS sequence"/>
</dbReference>